<dbReference type="AlphaFoldDB" id="A0A5J4L7C9"/>
<feature type="domain" description="Glycosyl transferase family 1" evidence="2">
    <location>
        <begin position="196"/>
        <end position="353"/>
    </location>
</feature>
<protein>
    <submittedName>
        <fullName evidence="4">Glycosyltransferase family 1 protein</fullName>
    </submittedName>
</protein>
<dbReference type="InterPro" id="IPR028098">
    <property type="entry name" value="Glyco_trans_4-like_N"/>
</dbReference>
<gene>
    <name evidence="4" type="ORF">A45J_2401</name>
</gene>
<dbReference type="Pfam" id="PF00534">
    <property type="entry name" value="Glycos_transf_1"/>
    <property type="match status" value="1"/>
</dbReference>
<evidence type="ECO:0000256" key="1">
    <source>
        <dbReference type="ARBA" id="ARBA00022679"/>
    </source>
</evidence>
<dbReference type="Pfam" id="PF13439">
    <property type="entry name" value="Glyco_transf_4"/>
    <property type="match status" value="1"/>
</dbReference>
<sequence length="376" mass="43597">MKTIVINALSALQGGGQTYLINLLSNFTEYKDTRVVVIAPKKYEYLFNNYKNSAIEILAPEFPSKSIFHRFLWEKFRLPNLLRELDASVLYCPGGIVLVKNLSKCKIAVAFRNMLPFATNEIKRYPSGYMRFRLWLLRFFLARSFKKANLVIFISNYAKGIIDKFVPLRRGKSVVIPHGIGKQFLKNENRRSSPLPYGYVLYVSYMDVYKNQLEVIEAWKYLKEMRSTYEKLVLIGPASMRYLHKIMKRIEDYGLKDDIICLGNVKYDDLPAYYQFAKINIFASTCENCPNILLEAMASGRPLFCSNHMPMPEFASDAAIYFDPYNPRELADLLVRYIDNSEFLDKLGERAYEHSLGFNARISAQKTWNALLELIN</sequence>
<dbReference type="EMBL" id="BLAB01000001">
    <property type="protein sequence ID" value="GER94637.1"/>
    <property type="molecule type" value="Genomic_DNA"/>
</dbReference>
<feature type="domain" description="Glycosyltransferase subfamily 4-like N-terminal" evidence="3">
    <location>
        <begin position="14"/>
        <end position="180"/>
    </location>
</feature>
<dbReference type="PANTHER" id="PTHR46401:SF2">
    <property type="entry name" value="GLYCOSYLTRANSFERASE WBBK-RELATED"/>
    <property type="match status" value="1"/>
</dbReference>
<evidence type="ECO:0000313" key="4">
    <source>
        <dbReference type="EMBL" id="GER94637.1"/>
    </source>
</evidence>
<dbReference type="InterPro" id="IPR001296">
    <property type="entry name" value="Glyco_trans_1"/>
</dbReference>
<dbReference type="GO" id="GO:0009103">
    <property type="term" value="P:lipopolysaccharide biosynthetic process"/>
    <property type="evidence" value="ECO:0007669"/>
    <property type="project" value="TreeGrafter"/>
</dbReference>
<accession>A0A5J4L7C9</accession>
<dbReference type="SUPFAM" id="SSF53756">
    <property type="entry name" value="UDP-Glycosyltransferase/glycogen phosphorylase"/>
    <property type="match status" value="1"/>
</dbReference>
<name>A0A5J4L7C9_9ZZZZ</name>
<dbReference type="PANTHER" id="PTHR46401">
    <property type="entry name" value="GLYCOSYLTRANSFERASE WBBK-RELATED"/>
    <property type="match status" value="1"/>
</dbReference>
<reference evidence="4" key="1">
    <citation type="submission" date="2019-10" db="EMBL/GenBank/DDBJ databases">
        <title>Metagenomic sequencing of thiosulfate-disproportionating enrichment culture.</title>
        <authorList>
            <person name="Umezawa K."/>
            <person name="Kojima H."/>
            <person name="Fukui M."/>
        </authorList>
    </citation>
    <scope>NUCLEOTIDE SEQUENCE</scope>
    <source>
        <strain evidence="4">45J</strain>
    </source>
</reference>
<organism evidence="4">
    <name type="scientific">hot springs metagenome</name>
    <dbReference type="NCBI Taxonomy" id="433727"/>
    <lineage>
        <taxon>unclassified sequences</taxon>
        <taxon>metagenomes</taxon>
        <taxon>ecological metagenomes</taxon>
    </lineage>
</organism>
<dbReference type="GO" id="GO:0016757">
    <property type="term" value="F:glycosyltransferase activity"/>
    <property type="evidence" value="ECO:0007669"/>
    <property type="project" value="InterPro"/>
</dbReference>
<dbReference type="Gene3D" id="3.40.50.2000">
    <property type="entry name" value="Glycogen Phosphorylase B"/>
    <property type="match status" value="2"/>
</dbReference>
<evidence type="ECO:0000259" key="3">
    <source>
        <dbReference type="Pfam" id="PF13439"/>
    </source>
</evidence>
<dbReference type="CDD" id="cd03809">
    <property type="entry name" value="GT4_MtfB-like"/>
    <property type="match status" value="1"/>
</dbReference>
<evidence type="ECO:0000259" key="2">
    <source>
        <dbReference type="Pfam" id="PF00534"/>
    </source>
</evidence>
<keyword evidence="1 4" id="KW-0808">Transferase</keyword>
<comment type="caution">
    <text evidence="4">The sequence shown here is derived from an EMBL/GenBank/DDBJ whole genome shotgun (WGS) entry which is preliminary data.</text>
</comment>
<proteinExistence type="predicted"/>